<dbReference type="EMBL" id="JBHUDD010000128">
    <property type="protein sequence ID" value="MFD1510555.1"/>
    <property type="molecule type" value="Genomic_DNA"/>
</dbReference>
<keyword evidence="2" id="KW-0808">Transferase</keyword>
<dbReference type="PANTHER" id="PTHR37419">
    <property type="entry name" value="SERINE/THREONINE-PROTEIN KINASE TOXIN HIPA"/>
    <property type="match status" value="1"/>
</dbReference>
<keyword evidence="7" id="KW-1185">Reference proteome</keyword>
<evidence type="ECO:0000259" key="4">
    <source>
        <dbReference type="Pfam" id="PF07804"/>
    </source>
</evidence>
<feature type="domain" description="HipA N-terminal subdomain 1" evidence="5">
    <location>
        <begin position="2"/>
        <end position="98"/>
    </location>
</feature>
<dbReference type="PANTHER" id="PTHR37419:SF1">
    <property type="entry name" value="SERINE_THREONINE-PROTEIN KINASE TOXIN HIPA"/>
    <property type="match status" value="1"/>
</dbReference>
<proteinExistence type="inferred from homology"/>
<evidence type="ECO:0000256" key="1">
    <source>
        <dbReference type="ARBA" id="ARBA00010164"/>
    </source>
</evidence>
<dbReference type="NCBIfam" id="TIGR03071">
    <property type="entry name" value="couple_hipA"/>
    <property type="match status" value="1"/>
</dbReference>
<reference evidence="7" key="1">
    <citation type="journal article" date="2019" name="Int. J. Syst. Evol. Microbiol.">
        <title>The Global Catalogue of Microorganisms (GCM) 10K type strain sequencing project: providing services to taxonomists for standard genome sequencing and annotation.</title>
        <authorList>
            <consortium name="The Broad Institute Genomics Platform"/>
            <consortium name="The Broad Institute Genome Sequencing Center for Infectious Disease"/>
            <person name="Wu L."/>
            <person name="Ma J."/>
        </authorList>
    </citation>
    <scope>NUCLEOTIDE SEQUENCE [LARGE SCALE GENOMIC DNA]</scope>
    <source>
        <strain evidence="7">CGMCC 1.12477</strain>
    </source>
</reference>
<comment type="caution">
    <text evidence="6">The sequence shown here is derived from an EMBL/GenBank/DDBJ whole genome shotgun (WGS) entry which is preliminary data.</text>
</comment>
<accession>A0ABW4EGS7</accession>
<evidence type="ECO:0000313" key="6">
    <source>
        <dbReference type="EMBL" id="MFD1510555.1"/>
    </source>
</evidence>
<evidence type="ECO:0000259" key="5">
    <source>
        <dbReference type="Pfam" id="PF13657"/>
    </source>
</evidence>
<keyword evidence="3" id="KW-0418">Kinase</keyword>
<feature type="domain" description="HipA-like C-terminal" evidence="4">
    <location>
        <begin position="138"/>
        <end position="370"/>
    </location>
</feature>
<dbReference type="InterPro" id="IPR052028">
    <property type="entry name" value="HipA_Ser/Thr_kinase"/>
</dbReference>
<dbReference type="InterPro" id="IPR017508">
    <property type="entry name" value="HipA_N1"/>
</dbReference>
<comment type="similarity">
    <text evidence="1">Belongs to the HipA Ser/Thr kinase family.</text>
</comment>
<organism evidence="6 7">
    <name type="scientific">Lacimonas salitolerans</name>
    <dbReference type="NCBI Taxonomy" id="1323750"/>
    <lineage>
        <taxon>Bacteria</taxon>
        <taxon>Pseudomonadati</taxon>
        <taxon>Pseudomonadota</taxon>
        <taxon>Alphaproteobacteria</taxon>
        <taxon>Rhodobacterales</taxon>
        <taxon>Paracoccaceae</taxon>
        <taxon>Lacimonas</taxon>
    </lineage>
</organism>
<evidence type="ECO:0000256" key="3">
    <source>
        <dbReference type="ARBA" id="ARBA00022777"/>
    </source>
</evidence>
<dbReference type="RefSeq" id="WP_379916843.1">
    <property type="nucleotide sequence ID" value="NZ_JBHUDD010000128.1"/>
</dbReference>
<sequence length="435" mass="47440">MRVWFETRPVADLTPGPMGPSMTYAPEWLSLGGAFPVSTRMPLRAAPYGPAEVIPWVVNLLPESQNLEALVRLTRIAEQDVLGLLDQVGRDTSGALSFARRGALEMTCRLVPGEAALERIIDELPAKPFLVGEEGVSMSLAGVQTKIGVHLDEAGQIHIPVDGAPSTWILKPDSSNLPGGVWNEAFCMRLAARIGLDVPEVRTGRAGQRRYLLVKRYDRAPQGQVWRRLHQEDYAQAFGLFPASKYERNHSGTPGPKLRDMFGLTRRIADIASVTRLLQHVIFNVIACNTDAHAKNYSLLISATGARLAPLYDVMCGAVWPNITKNMSNTIAGKTRGDYLKGRHWQREAALCGLSPAATLRQLATLCERVGAALDATVQDLVAMDSESRPMAEDCRTEIAQRVLFLTNGLNEVDPDLKGWIAAHGRGIAPPDGAV</sequence>
<dbReference type="Pfam" id="PF13657">
    <property type="entry name" value="Couple_hipA"/>
    <property type="match status" value="1"/>
</dbReference>
<evidence type="ECO:0000256" key="2">
    <source>
        <dbReference type="ARBA" id="ARBA00022679"/>
    </source>
</evidence>
<evidence type="ECO:0000313" key="7">
    <source>
        <dbReference type="Proteomes" id="UP001597186"/>
    </source>
</evidence>
<dbReference type="InterPro" id="IPR012893">
    <property type="entry name" value="HipA-like_C"/>
</dbReference>
<name>A0ABW4EGS7_9RHOB</name>
<protein>
    <submittedName>
        <fullName evidence="6">Type II toxin-antitoxin system HipA family toxin</fullName>
    </submittedName>
</protein>
<dbReference type="Pfam" id="PF07804">
    <property type="entry name" value="HipA_C"/>
    <property type="match status" value="1"/>
</dbReference>
<dbReference type="CDD" id="cd17793">
    <property type="entry name" value="HipA"/>
    <property type="match status" value="1"/>
</dbReference>
<dbReference type="Gene3D" id="1.10.1070.20">
    <property type="match status" value="1"/>
</dbReference>
<dbReference type="Proteomes" id="UP001597186">
    <property type="component" value="Unassembled WGS sequence"/>
</dbReference>
<gene>
    <name evidence="6" type="ORF">ACFTOW_14280</name>
</gene>